<sequence>MGSSHSTLIKEGEGHPAVFYRGVAAALDGRYTVAELSFLQALKEHPGHDFWQELTKAVLLKEPTTVSDNAKAAEEEAEEKNRRKHDEPTVPALDTTVTPGSSSSGVRHKSVLAGHSTQDAFQSDPSHGETRNGAHPAVRRGDEDSSSEDVAPAPDAAQTIYSTKVVDIRFPLNQNLASVLNFFRLLSDIAHTYLQMETDELEAEKVTALAARYCLFTISHTQMLLHCLTLWKEENIRDGLGLIDYAKTRGLKLGVAAVVEEDVEDDMSDSSSGGGAGGRGSDASSAERPGADVLERKWRGKDRTSARLFTMALAEANCRYHAMSALVNYCYVLMRTYGTVAERRQNHVYTNALDHLDAALSMIVDLAKEYPTEYISRLVLQYIPSSSACGGGRDALSSHGASSHGSHQRSLFVGNDQHRHLCAAGSNWYPTHSALIPLLLVRSVRLCVQESTRRGSQAVLQSPAQRMSYHYLSWATDSALTPVPGCSAYVLVRSLPGFVPGNWTTAHQRSTVGHGAGTRDSIVASVYPGEAEPSGEARVTAAAVERDMITDLRTRHVPRRSVVITEENMTFLKKCRNRLVKNGYGLNTDLNLSDERTGVMLCLNEAALLALQALLLSAKLRLLAGQPEAADPYAKGLDSIVSGLFGPESAELHLFRYMMAAETDAPKSKAERS</sequence>
<evidence type="ECO:0000313" key="3">
    <source>
        <dbReference type="Proteomes" id="UP001430356"/>
    </source>
</evidence>
<reference evidence="2 3" key="1">
    <citation type="journal article" date="2021" name="MBio">
        <title>A New Model Trypanosomatid, Novymonas esmeraldas: Genomic Perception of Its 'Candidatus Pandoraea novymonadis' Endosymbiont.</title>
        <authorList>
            <person name="Zakharova A."/>
            <person name="Saura A."/>
            <person name="Butenko A."/>
            <person name="Podesvova L."/>
            <person name="Warmusova S."/>
            <person name="Kostygov A.Y."/>
            <person name="Nenarokova A."/>
            <person name="Lukes J."/>
            <person name="Opperdoes F.R."/>
            <person name="Yurchenko V."/>
        </authorList>
    </citation>
    <scope>NUCLEOTIDE SEQUENCE [LARGE SCALE GENOMIC DNA]</scope>
    <source>
        <strain evidence="2 3">E262AT.01</strain>
    </source>
</reference>
<organism evidence="2 3">
    <name type="scientific">Novymonas esmeraldas</name>
    <dbReference type="NCBI Taxonomy" id="1808958"/>
    <lineage>
        <taxon>Eukaryota</taxon>
        <taxon>Discoba</taxon>
        <taxon>Euglenozoa</taxon>
        <taxon>Kinetoplastea</taxon>
        <taxon>Metakinetoplastina</taxon>
        <taxon>Trypanosomatida</taxon>
        <taxon>Trypanosomatidae</taxon>
        <taxon>Novymonas</taxon>
    </lineage>
</organism>
<accession>A0AAW0F5P3</accession>
<keyword evidence="3" id="KW-1185">Reference proteome</keyword>
<evidence type="ECO:0000256" key="1">
    <source>
        <dbReference type="SAM" id="MobiDB-lite"/>
    </source>
</evidence>
<dbReference type="PANTHER" id="PTHR40744:SF1">
    <property type="entry name" value="SODIUM STIBOGLUCONATE RESISTANCE PROTEIN"/>
    <property type="match status" value="1"/>
</dbReference>
<dbReference type="AlphaFoldDB" id="A0AAW0F5P3"/>
<feature type="region of interest" description="Disordered" evidence="1">
    <location>
        <begin position="65"/>
        <end position="155"/>
    </location>
</feature>
<name>A0AAW0F5P3_9TRYP</name>
<proteinExistence type="predicted"/>
<protein>
    <submittedName>
        <fullName evidence="2">Uncharacterized protein</fullName>
    </submittedName>
</protein>
<dbReference type="PANTHER" id="PTHR40744">
    <property type="entry name" value="SODIUM STIBOGLUCONATE RESISTANCE PROTEIN-RELATED"/>
    <property type="match status" value="1"/>
</dbReference>
<feature type="compositionally biased region" description="Basic and acidic residues" evidence="1">
    <location>
        <begin position="71"/>
        <end position="88"/>
    </location>
</feature>
<comment type="caution">
    <text evidence="2">The sequence shown here is derived from an EMBL/GenBank/DDBJ whole genome shotgun (WGS) entry which is preliminary data.</text>
</comment>
<dbReference type="EMBL" id="JAECZO010000022">
    <property type="protein sequence ID" value="KAK7201917.1"/>
    <property type="molecule type" value="Genomic_DNA"/>
</dbReference>
<gene>
    <name evidence="2" type="ORF">NESM_000259300</name>
</gene>
<dbReference type="Proteomes" id="UP001430356">
    <property type="component" value="Unassembled WGS sequence"/>
</dbReference>
<evidence type="ECO:0000313" key="2">
    <source>
        <dbReference type="EMBL" id="KAK7201917.1"/>
    </source>
</evidence>
<feature type="region of interest" description="Disordered" evidence="1">
    <location>
        <begin position="263"/>
        <end position="294"/>
    </location>
</feature>
<feature type="compositionally biased region" description="Polar residues" evidence="1">
    <location>
        <begin position="115"/>
        <end position="125"/>
    </location>
</feature>